<dbReference type="Proteomes" id="UP000195611">
    <property type="component" value="Unassembled WGS sequence"/>
</dbReference>
<dbReference type="Pfam" id="PF00149">
    <property type="entry name" value="Metallophos"/>
    <property type="match status" value="1"/>
</dbReference>
<dbReference type="RefSeq" id="WP_087057919.1">
    <property type="nucleotide sequence ID" value="NZ_FUKW01000074.1"/>
</dbReference>
<evidence type="ECO:0000313" key="4">
    <source>
        <dbReference type="Proteomes" id="UP000195611"/>
    </source>
</evidence>
<organism evidence="3 4">
    <name type="scientific">Marinilactibacillus psychrotolerans 42ea</name>
    <dbReference type="NCBI Taxonomy" id="1255609"/>
    <lineage>
        <taxon>Bacteria</taxon>
        <taxon>Bacillati</taxon>
        <taxon>Bacillota</taxon>
        <taxon>Bacilli</taxon>
        <taxon>Lactobacillales</taxon>
        <taxon>Carnobacteriaceae</taxon>
        <taxon>Marinilactibacillus</taxon>
    </lineage>
</organism>
<keyword evidence="3" id="KW-0540">Nuclease</keyword>
<accession>A0A1R4JCW1</accession>
<dbReference type="AlphaFoldDB" id="A0A1R4JCW1"/>
<evidence type="ECO:0000256" key="1">
    <source>
        <dbReference type="ARBA" id="ARBA00022801"/>
    </source>
</evidence>
<dbReference type="SUPFAM" id="SSF56300">
    <property type="entry name" value="Metallo-dependent phosphatases"/>
    <property type="match status" value="1"/>
</dbReference>
<keyword evidence="3" id="KW-0269">Exonuclease</keyword>
<dbReference type="InterPro" id="IPR050535">
    <property type="entry name" value="DNA_Repair-Maintenance_Comp"/>
</dbReference>
<dbReference type="CDD" id="cd00840">
    <property type="entry name" value="MPP_Mre11_N"/>
    <property type="match status" value="1"/>
</dbReference>
<dbReference type="Gene3D" id="3.60.21.10">
    <property type="match status" value="1"/>
</dbReference>
<dbReference type="PANTHER" id="PTHR30337">
    <property type="entry name" value="COMPONENT OF ATP-DEPENDENT DSDNA EXONUCLEASE"/>
    <property type="match status" value="1"/>
</dbReference>
<feature type="domain" description="Calcineurin-like phosphoesterase" evidence="2">
    <location>
        <begin position="3"/>
        <end position="200"/>
    </location>
</feature>
<keyword evidence="1" id="KW-0378">Hydrolase</keyword>
<gene>
    <name evidence="3" type="ORF">FM115_04930</name>
</gene>
<dbReference type="EMBL" id="FUKW01000074">
    <property type="protein sequence ID" value="SJN29930.1"/>
    <property type="molecule type" value="Genomic_DNA"/>
</dbReference>
<name>A0A1R4JCW1_9LACT</name>
<evidence type="ECO:0000313" key="3">
    <source>
        <dbReference type="EMBL" id="SJN29930.1"/>
    </source>
</evidence>
<dbReference type="PANTHER" id="PTHR30337:SF7">
    <property type="entry name" value="PHOSPHOESTERASE"/>
    <property type="match status" value="1"/>
</dbReference>
<dbReference type="InterPro" id="IPR014576">
    <property type="entry name" value="Pesterase_YhaO"/>
</dbReference>
<protein>
    <submittedName>
        <fullName evidence="3">DNA repair exonuclease family protein YhaO</fullName>
    </submittedName>
</protein>
<evidence type="ECO:0000259" key="2">
    <source>
        <dbReference type="Pfam" id="PF00149"/>
    </source>
</evidence>
<dbReference type="GO" id="GO:0004527">
    <property type="term" value="F:exonuclease activity"/>
    <property type="evidence" value="ECO:0007669"/>
    <property type="project" value="UniProtKB-KW"/>
</dbReference>
<reference evidence="3 4" key="1">
    <citation type="submission" date="2017-02" db="EMBL/GenBank/DDBJ databases">
        <authorList>
            <person name="Peterson S.W."/>
        </authorList>
    </citation>
    <scope>NUCLEOTIDE SEQUENCE [LARGE SCALE GENOMIC DNA]</scope>
    <source>
        <strain evidence="3 4">42ea</strain>
    </source>
</reference>
<dbReference type="InterPro" id="IPR004843">
    <property type="entry name" value="Calcineurin-like_PHP"/>
</dbReference>
<dbReference type="InterPro" id="IPR041796">
    <property type="entry name" value="Mre11_N"/>
</dbReference>
<dbReference type="PIRSF" id="PIRSF033091">
    <property type="entry name" value="Pesterase_YhaO"/>
    <property type="match status" value="1"/>
</dbReference>
<proteinExistence type="predicted"/>
<sequence>MVRFIHAADLHLDSPFSGLKNIPEEIMKSIQQSTFQSLSNLVYSAIHNQVDFVLFSGDIYDLEDRSVKAQVQFKREMERLEKQSIPVYIIHGNHDFAGDETLHISLPANVTIFNTSVETVNLVTKEGKVIALSGFSYDKRWITERMINKYPTRDNQVDFHIGLLHGYQEGKKSEHAHYAPYTVSELRKKKYDYWALGHIHLREKVSDFPPVYYPGNLQGRNKKETEEKGFLLVELNTHASPEIQFIPSAPIIWKKINIDATKIRTVDAYYNLIQASLPIINNIYSYLVSLEILVSKDSPESFLKKINQNQFVEIHQRLNDKEFLWITEYKVTPIADQEKGLDMNTLFPDAWEKVLTEVSNDKVFNELTADFFEQSKSAYMMQERSEFYREEMIKRAILELQMISDTKGVENSED</sequence>
<dbReference type="InterPro" id="IPR029052">
    <property type="entry name" value="Metallo-depent_PP-like"/>
</dbReference>